<dbReference type="InterPro" id="IPR005797">
    <property type="entry name" value="Cyt_b/b6_N"/>
</dbReference>
<dbReference type="EMBL" id="DRND01000170">
    <property type="protein sequence ID" value="HFC46641.1"/>
    <property type="molecule type" value="Genomic_DNA"/>
</dbReference>
<organism evidence="3">
    <name type="scientific">Dissulfuribacter thermophilus</name>
    <dbReference type="NCBI Taxonomy" id="1156395"/>
    <lineage>
        <taxon>Bacteria</taxon>
        <taxon>Pseudomonadati</taxon>
        <taxon>Thermodesulfobacteriota</taxon>
        <taxon>Dissulfuribacteria</taxon>
        <taxon>Dissulfuribacterales</taxon>
        <taxon>Dissulfuribacteraceae</taxon>
        <taxon>Dissulfuribacter</taxon>
    </lineage>
</organism>
<comment type="caution">
    <text evidence="3">The sequence shown here is derived from an EMBL/GenBank/DDBJ whole genome shotgun (WGS) entry which is preliminary data.</text>
</comment>
<dbReference type="PANTHER" id="PTHR19271:SF16">
    <property type="entry name" value="CYTOCHROME B"/>
    <property type="match status" value="1"/>
</dbReference>
<feature type="non-terminal residue" evidence="3">
    <location>
        <position position="145"/>
    </location>
</feature>
<feature type="transmembrane region" description="Helical" evidence="1">
    <location>
        <begin position="12"/>
        <end position="31"/>
    </location>
</feature>
<feature type="transmembrane region" description="Helical" evidence="1">
    <location>
        <begin position="93"/>
        <end position="113"/>
    </location>
</feature>
<dbReference type="Pfam" id="PF00033">
    <property type="entry name" value="Cytochrome_B"/>
    <property type="match status" value="1"/>
</dbReference>
<evidence type="ECO:0000259" key="2">
    <source>
        <dbReference type="PROSITE" id="PS51002"/>
    </source>
</evidence>
<dbReference type="Gene3D" id="1.20.810.10">
    <property type="entry name" value="Cytochrome Bc1 Complex, Chain C"/>
    <property type="match status" value="1"/>
</dbReference>
<accession>A0A7V2SVF1</accession>
<feature type="transmembrane region" description="Helical" evidence="1">
    <location>
        <begin position="51"/>
        <end position="73"/>
    </location>
</feature>
<dbReference type="InterPro" id="IPR027387">
    <property type="entry name" value="Cytb/b6-like_sf"/>
</dbReference>
<name>A0A7V2SVF1_9BACT</name>
<proteinExistence type="predicted"/>
<dbReference type="Proteomes" id="UP000885797">
    <property type="component" value="Unassembled WGS sequence"/>
</dbReference>
<keyword evidence="1" id="KW-1133">Transmembrane helix</keyword>
<evidence type="ECO:0000256" key="1">
    <source>
        <dbReference type="SAM" id="Phobius"/>
    </source>
</evidence>
<gene>
    <name evidence="3" type="ORF">ENJ63_02030</name>
</gene>
<keyword evidence="1" id="KW-0472">Membrane</keyword>
<reference evidence="3" key="1">
    <citation type="journal article" date="2020" name="mSystems">
        <title>Genome- and Community-Level Interaction Insights into Carbon Utilization and Element Cycling Functions of Hydrothermarchaeota in Hydrothermal Sediment.</title>
        <authorList>
            <person name="Zhou Z."/>
            <person name="Liu Y."/>
            <person name="Xu W."/>
            <person name="Pan J."/>
            <person name="Luo Z.H."/>
            <person name="Li M."/>
        </authorList>
    </citation>
    <scope>NUCLEOTIDE SEQUENCE [LARGE SCALE GENOMIC DNA]</scope>
    <source>
        <strain evidence="3">HyVt-503</strain>
    </source>
</reference>
<evidence type="ECO:0000313" key="3">
    <source>
        <dbReference type="EMBL" id="HFC46641.1"/>
    </source>
</evidence>
<dbReference type="GO" id="GO:0016491">
    <property type="term" value="F:oxidoreductase activity"/>
    <property type="evidence" value="ECO:0007669"/>
    <property type="project" value="InterPro"/>
</dbReference>
<dbReference type="GO" id="GO:0009055">
    <property type="term" value="F:electron transfer activity"/>
    <property type="evidence" value="ECO:0007669"/>
    <property type="project" value="InterPro"/>
</dbReference>
<dbReference type="PANTHER" id="PTHR19271">
    <property type="entry name" value="CYTOCHROME B"/>
    <property type="match status" value="1"/>
</dbReference>
<dbReference type="AlphaFoldDB" id="A0A7V2SVF1"/>
<keyword evidence="1" id="KW-0812">Transmembrane</keyword>
<dbReference type="SUPFAM" id="SSF81342">
    <property type="entry name" value="Transmembrane di-heme cytochromes"/>
    <property type="match status" value="1"/>
</dbReference>
<dbReference type="GO" id="GO:0022904">
    <property type="term" value="P:respiratory electron transport chain"/>
    <property type="evidence" value="ECO:0007669"/>
    <property type="project" value="InterPro"/>
</dbReference>
<feature type="domain" description="Cytochrome b/b6 N-terminal region profile" evidence="2">
    <location>
        <begin position="1"/>
        <end position="145"/>
    </location>
</feature>
<dbReference type="GO" id="GO:0016020">
    <property type="term" value="C:membrane"/>
    <property type="evidence" value="ECO:0007669"/>
    <property type="project" value="InterPro"/>
</dbReference>
<protein>
    <recommendedName>
        <fullName evidence="2">Cytochrome b/b6 N-terminal region profile domain-containing protein</fullName>
    </recommendedName>
</protein>
<sequence>MIEILIRRSGELCLGTLFVSILSGFLVAYQYDVSSPFYSTVYIDSLLPYGAFFRSLHFWSSQAFFIAILWHILKNVPGPRYMEKVGRGLDSKWIVLSSALFFAIYALFSGYILRYDQTGRDAAQIAEHLFWSIPYMGELVDRLLL</sequence>
<dbReference type="InterPro" id="IPR016174">
    <property type="entry name" value="Di-haem_cyt_TM"/>
</dbReference>
<dbReference type="PROSITE" id="PS51002">
    <property type="entry name" value="CYTB_NTER"/>
    <property type="match status" value="1"/>
</dbReference>